<dbReference type="InterPro" id="IPR015421">
    <property type="entry name" value="PyrdxlP-dep_Trfase_major"/>
</dbReference>
<evidence type="ECO:0000256" key="1">
    <source>
        <dbReference type="ARBA" id="ARBA00003788"/>
    </source>
</evidence>
<dbReference type="NCBIfam" id="NF001696">
    <property type="entry name" value="PRK00451.1"/>
    <property type="match status" value="1"/>
</dbReference>
<accession>A0A3P7NXH1</accession>
<dbReference type="Gene3D" id="3.90.1150.10">
    <property type="entry name" value="Aspartate Aminotransferase, domain 1"/>
    <property type="match status" value="1"/>
</dbReference>
<sequence length="443" mass="49355">MHPYLPHTQADIDHMLQKIGVESIEDLFTDIDAKALLKSPMQIPKAKSEGRVIRKLTKLGERNIDTANWLSFVGGGIYEHMIPTIVPHLISRSEFYTAYTPYQPEISQGTLQAIFEYQTMICELTGLQVANASHYDGSTALAEAVFMACGTTRRDTILIPDTLSPESKNVLRTYLKYKDLNLIEVPSKDGVVSSHLLKEYMNEDIAAYLVATPNYYGNLEDLTGVSEQLHANKSLLVIMSNPMSLSLFKSPGEWGADIAVGDGQVFGNPMNFGGPTLGYMACTEKLMRKIPGRIVGETLDLDGNRGYVLTLQAREQHIRREKATSNITSNEALNVLAATIYLSTMGLAGIKEVARRSHINACYLRDHLKGIEGIKVMHNQQIFNEFVIQIREGMDVMKSLELFQIIPGIIIDHEKNLLLITTTEVHEKEDLDTLVVAMKEVLA</sequence>
<dbReference type="InterPro" id="IPR015422">
    <property type="entry name" value="PyrdxlP-dep_Trfase_small"/>
</dbReference>
<dbReference type="InterPro" id="IPR049315">
    <property type="entry name" value="GDC-P_N"/>
</dbReference>
<dbReference type="AlphaFoldDB" id="A0A3P7NXH1"/>
<comment type="catalytic activity">
    <reaction evidence="3 4">
        <text>N(6)-[(R)-lipoyl]-L-lysyl-[glycine-cleavage complex H protein] + glycine + H(+) = N(6)-[(R)-S(8)-aminomethyldihydrolipoyl]-L-lysyl-[glycine-cleavage complex H protein] + CO2</text>
        <dbReference type="Rhea" id="RHEA:24304"/>
        <dbReference type="Rhea" id="RHEA-COMP:10494"/>
        <dbReference type="Rhea" id="RHEA-COMP:10495"/>
        <dbReference type="ChEBI" id="CHEBI:15378"/>
        <dbReference type="ChEBI" id="CHEBI:16526"/>
        <dbReference type="ChEBI" id="CHEBI:57305"/>
        <dbReference type="ChEBI" id="CHEBI:83099"/>
        <dbReference type="ChEBI" id="CHEBI:83143"/>
        <dbReference type="EC" id="1.4.4.2"/>
    </reaction>
</comment>
<dbReference type="EMBL" id="LR130778">
    <property type="protein sequence ID" value="VDN46000.1"/>
    <property type="molecule type" value="Genomic_DNA"/>
</dbReference>
<gene>
    <name evidence="4 6" type="primary">gcvPA</name>
    <name evidence="6" type="ORF">PATL70BA_0158</name>
</gene>
<keyword evidence="2 4" id="KW-0560">Oxidoreductase</keyword>
<dbReference type="Gene3D" id="3.40.640.10">
    <property type="entry name" value="Type I PLP-dependent aspartate aminotransferase-like (Major domain)"/>
    <property type="match status" value="1"/>
</dbReference>
<reference evidence="6 7" key="1">
    <citation type="submission" date="2018-09" db="EMBL/GenBank/DDBJ databases">
        <authorList>
            <person name="Postec A."/>
        </authorList>
    </citation>
    <scope>NUCLEOTIDE SEQUENCE [LARGE SCALE GENOMIC DNA]</scope>
    <source>
        <strain evidence="6">70B-A</strain>
    </source>
</reference>
<protein>
    <recommendedName>
        <fullName evidence="4">Probable glycine dehydrogenase (decarboxylating) subunit 1</fullName>
        <ecNumber evidence="4">1.4.4.2</ecNumber>
    </recommendedName>
    <alternativeName>
        <fullName evidence="4">Glycine cleavage system P-protein subunit 1</fullName>
    </alternativeName>
    <alternativeName>
        <fullName evidence="4">Glycine decarboxylase subunit 1</fullName>
    </alternativeName>
    <alternativeName>
        <fullName evidence="4">Glycine dehydrogenase (aminomethyl-transferring) subunit 1</fullName>
    </alternativeName>
</protein>
<dbReference type="InterPro" id="IPR023010">
    <property type="entry name" value="GcvPA"/>
</dbReference>
<evidence type="ECO:0000259" key="5">
    <source>
        <dbReference type="Pfam" id="PF02347"/>
    </source>
</evidence>
<dbReference type="InterPro" id="IPR015424">
    <property type="entry name" value="PyrdxlP-dep_Trfase"/>
</dbReference>
<dbReference type="KEGG" id="cbar:PATL70BA_0158"/>
<dbReference type="EC" id="1.4.4.2" evidence="4"/>
<evidence type="ECO:0000256" key="4">
    <source>
        <dbReference type="HAMAP-Rule" id="MF_00712"/>
    </source>
</evidence>
<dbReference type="InterPro" id="IPR020581">
    <property type="entry name" value="GDC_P"/>
</dbReference>
<evidence type="ECO:0000256" key="2">
    <source>
        <dbReference type="ARBA" id="ARBA00023002"/>
    </source>
</evidence>
<comment type="subunit">
    <text evidence="4">The glycine cleavage system is composed of four proteins: P, T, L and H. In this organism, the P 'protein' is a heterodimer of two subunits.</text>
</comment>
<comment type="similarity">
    <text evidence="4">Belongs to the GcvP family. N-terminal subunit subfamily.</text>
</comment>
<dbReference type="GO" id="GO:0004375">
    <property type="term" value="F:glycine dehydrogenase (decarboxylating) activity"/>
    <property type="evidence" value="ECO:0007669"/>
    <property type="project" value="UniProtKB-EC"/>
</dbReference>
<comment type="function">
    <text evidence="1 4">The glycine cleavage system catalyzes the degradation of glycine. The P protein binds the alpha-amino group of glycine through its pyridoxal phosphate cofactor; CO(2) is released and the remaining methylamine moiety is then transferred to the lipoamide cofactor of the H protein.</text>
</comment>
<name>A0A3P7NXH1_9FIRM</name>
<keyword evidence="7" id="KW-1185">Reference proteome</keyword>
<dbReference type="Pfam" id="PF02347">
    <property type="entry name" value="GDC-P"/>
    <property type="match status" value="1"/>
</dbReference>
<dbReference type="RefSeq" id="WP_125135577.1">
    <property type="nucleotide sequence ID" value="NZ_LR130778.1"/>
</dbReference>
<dbReference type="CDD" id="cd00613">
    <property type="entry name" value="GDC-P"/>
    <property type="match status" value="1"/>
</dbReference>
<dbReference type="OrthoDB" id="9771867at2"/>
<organism evidence="6 7">
    <name type="scientific">Petrocella atlantisensis</name>
    <dbReference type="NCBI Taxonomy" id="2173034"/>
    <lineage>
        <taxon>Bacteria</taxon>
        <taxon>Bacillati</taxon>
        <taxon>Bacillota</taxon>
        <taxon>Clostridia</taxon>
        <taxon>Lachnospirales</taxon>
        <taxon>Vallitaleaceae</taxon>
        <taxon>Petrocella</taxon>
    </lineage>
</organism>
<evidence type="ECO:0000313" key="6">
    <source>
        <dbReference type="EMBL" id="VDN46000.1"/>
    </source>
</evidence>
<evidence type="ECO:0000256" key="3">
    <source>
        <dbReference type="ARBA" id="ARBA00049026"/>
    </source>
</evidence>
<dbReference type="PIRSF" id="PIRSF006815">
    <property type="entry name" value="GcvPA"/>
    <property type="match status" value="1"/>
</dbReference>
<feature type="domain" description="Glycine cleavage system P-protein N-terminal" evidence="5">
    <location>
        <begin position="4"/>
        <end position="435"/>
    </location>
</feature>
<dbReference type="Proteomes" id="UP000279029">
    <property type="component" value="Chromosome"/>
</dbReference>
<evidence type="ECO:0000313" key="7">
    <source>
        <dbReference type="Proteomes" id="UP000279029"/>
    </source>
</evidence>
<dbReference type="PANTHER" id="PTHR42806:SF1">
    <property type="entry name" value="GLYCINE DEHYDROGENASE (DECARBOXYLATING)"/>
    <property type="match status" value="1"/>
</dbReference>
<dbReference type="HAMAP" id="MF_00712">
    <property type="entry name" value="GcvPA"/>
    <property type="match status" value="1"/>
</dbReference>
<dbReference type="SUPFAM" id="SSF53383">
    <property type="entry name" value="PLP-dependent transferases"/>
    <property type="match status" value="1"/>
</dbReference>
<dbReference type="GO" id="GO:0009116">
    <property type="term" value="P:nucleoside metabolic process"/>
    <property type="evidence" value="ECO:0007669"/>
    <property type="project" value="InterPro"/>
</dbReference>
<dbReference type="PANTHER" id="PTHR42806">
    <property type="entry name" value="GLYCINE CLEAVAGE SYSTEM P-PROTEIN"/>
    <property type="match status" value="1"/>
</dbReference>
<dbReference type="GO" id="GO:0019464">
    <property type="term" value="P:glycine decarboxylation via glycine cleavage system"/>
    <property type="evidence" value="ECO:0007669"/>
    <property type="project" value="UniProtKB-UniRule"/>
</dbReference>
<proteinExistence type="inferred from homology"/>